<feature type="transmembrane region" description="Helical" evidence="1">
    <location>
        <begin position="99"/>
        <end position="117"/>
    </location>
</feature>
<keyword evidence="1" id="KW-0812">Transmembrane</keyword>
<evidence type="ECO:0000313" key="3">
    <source>
        <dbReference type="Proteomes" id="UP000275394"/>
    </source>
</evidence>
<evidence type="ECO:0000313" key="2">
    <source>
        <dbReference type="EMBL" id="ROS02074.1"/>
    </source>
</evidence>
<gene>
    <name evidence="2" type="ORF">EDC56_2525</name>
</gene>
<feature type="transmembrane region" description="Helical" evidence="1">
    <location>
        <begin position="45"/>
        <end position="62"/>
    </location>
</feature>
<proteinExistence type="predicted"/>
<comment type="caution">
    <text evidence="2">The sequence shown here is derived from an EMBL/GenBank/DDBJ whole genome shotgun (WGS) entry which is preliminary data.</text>
</comment>
<feature type="transmembrane region" description="Helical" evidence="1">
    <location>
        <begin position="74"/>
        <end position="93"/>
    </location>
</feature>
<evidence type="ECO:0000256" key="1">
    <source>
        <dbReference type="SAM" id="Phobius"/>
    </source>
</evidence>
<dbReference type="InterPro" id="IPR004891">
    <property type="entry name" value="Mercury-R_MerC"/>
</dbReference>
<keyword evidence="1" id="KW-0472">Membrane</keyword>
<keyword evidence="1" id="KW-1133">Transmembrane helix</keyword>
<protein>
    <submittedName>
        <fullName evidence="2">MerC mercury resistance protein</fullName>
    </submittedName>
</protein>
<dbReference type="GO" id="GO:0015097">
    <property type="term" value="F:mercury ion transmembrane transporter activity"/>
    <property type="evidence" value="ECO:0007669"/>
    <property type="project" value="InterPro"/>
</dbReference>
<feature type="transmembrane region" description="Helical" evidence="1">
    <location>
        <begin position="12"/>
        <end position="39"/>
    </location>
</feature>
<organism evidence="2 3">
    <name type="scientific">Sinobacterium caligoides</name>
    <dbReference type="NCBI Taxonomy" id="933926"/>
    <lineage>
        <taxon>Bacteria</taxon>
        <taxon>Pseudomonadati</taxon>
        <taxon>Pseudomonadota</taxon>
        <taxon>Gammaproteobacteria</taxon>
        <taxon>Cellvibrionales</taxon>
        <taxon>Spongiibacteraceae</taxon>
        <taxon>Sinobacterium</taxon>
    </lineage>
</organism>
<dbReference type="Proteomes" id="UP000275394">
    <property type="component" value="Unassembled WGS sequence"/>
</dbReference>
<dbReference type="RefSeq" id="WP_123712810.1">
    <property type="nucleotide sequence ID" value="NZ_RKHR01000004.1"/>
</dbReference>
<dbReference type="Pfam" id="PF03203">
    <property type="entry name" value="MerC"/>
    <property type="match status" value="1"/>
</dbReference>
<keyword evidence="3" id="KW-1185">Reference proteome</keyword>
<sequence>MKTFENVFDKAAIGLSFLCVAHCLLLPIALSIFPLLFLMPLQDELFHKLLVLAVLPISVIGLTLGCKKHKRWQVLAWGATGLTIIMLTALFGHDLVGELGEKVFTLIGSLVIAWGHVQNFRSCRSHDCH</sequence>
<dbReference type="GO" id="GO:0016020">
    <property type="term" value="C:membrane"/>
    <property type="evidence" value="ECO:0007669"/>
    <property type="project" value="InterPro"/>
</dbReference>
<accession>A0A3N2DQF5</accession>
<name>A0A3N2DQF5_9GAMM</name>
<dbReference type="EMBL" id="RKHR01000004">
    <property type="protein sequence ID" value="ROS02074.1"/>
    <property type="molecule type" value="Genomic_DNA"/>
</dbReference>
<dbReference type="OrthoDB" id="34373at2"/>
<reference evidence="2 3" key="1">
    <citation type="submission" date="2018-11" db="EMBL/GenBank/DDBJ databases">
        <title>Genomic Encyclopedia of Type Strains, Phase IV (KMG-IV): sequencing the most valuable type-strain genomes for metagenomic binning, comparative biology and taxonomic classification.</title>
        <authorList>
            <person name="Goeker M."/>
        </authorList>
    </citation>
    <scope>NUCLEOTIDE SEQUENCE [LARGE SCALE GENOMIC DNA]</scope>
    <source>
        <strain evidence="2 3">DSM 100316</strain>
    </source>
</reference>
<dbReference type="AlphaFoldDB" id="A0A3N2DQF5"/>